<gene>
    <name evidence="2" type="ORF">Ga0074812_13388</name>
</gene>
<accession>A0A0S4QYH8</accession>
<evidence type="ECO:0000313" key="3">
    <source>
        <dbReference type="Proteomes" id="UP000198802"/>
    </source>
</evidence>
<keyword evidence="2" id="KW-0378">Hydrolase</keyword>
<reference evidence="3" key="1">
    <citation type="submission" date="2015-11" db="EMBL/GenBank/DDBJ databases">
        <authorList>
            <person name="Varghese N."/>
        </authorList>
    </citation>
    <scope>NUCLEOTIDE SEQUENCE [LARGE SCALE GENOMIC DNA]</scope>
    <source>
        <strain evidence="3">DSM 45899</strain>
    </source>
</reference>
<keyword evidence="2" id="KW-0540">Nuclease</keyword>
<dbReference type="SUPFAM" id="SSF52980">
    <property type="entry name" value="Restriction endonuclease-like"/>
    <property type="match status" value="1"/>
</dbReference>
<keyword evidence="3" id="KW-1185">Reference proteome</keyword>
<dbReference type="PANTHER" id="PTHR38590:SF1">
    <property type="entry name" value="BLL0828 PROTEIN"/>
    <property type="match status" value="1"/>
</dbReference>
<organism evidence="2 3">
    <name type="scientific">Parafrankia irregularis</name>
    <dbReference type="NCBI Taxonomy" id="795642"/>
    <lineage>
        <taxon>Bacteria</taxon>
        <taxon>Bacillati</taxon>
        <taxon>Actinomycetota</taxon>
        <taxon>Actinomycetes</taxon>
        <taxon>Frankiales</taxon>
        <taxon>Frankiaceae</taxon>
        <taxon>Parafrankia</taxon>
    </lineage>
</organism>
<dbReference type="PANTHER" id="PTHR38590">
    <property type="entry name" value="BLL0828 PROTEIN"/>
    <property type="match status" value="1"/>
</dbReference>
<dbReference type="Proteomes" id="UP000198802">
    <property type="component" value="Unassembled WGS sequence"/>
</dbReference>
<dbReference type="InterPro" id="IPR007569">
    <property type="entry name" value="DUF559"/>
</dbReference>
<evidence type="ECO:0000259" key="1">
    <source>
        <dbReference type="Pfam" id="PF04480"/>
    </source>
</evidence>
<dbReference type="AlphaFoldDB" id="A0A0S4QYH8"/>
<evidence type="ECO:0000313" key="2">
    <source>
        <dbReference type="EMBL" id="CUU59964.1"/>
    </source>
</evidence>
<dbReference type="EMBL" id="FAOZ01000033">
    <property type="protein sequence ID" value="CUU59964.1"/>
    <property type="molecule type" value="Genomic_DNA"/>
</dbReference>
<dbReference type="Pfam" id="PF04480">
    <property type="entry name" value="DUF559"/>
    <property type="match status" value="1"/>
</dbReference>
<sequence>MRRDQATDDKVAVTCGTGQVAVLAGPEGRGWSGLVGQEARAGRVVSGWLTLSRVSRDEYAPLRLWLSAPLRASPSGRPVDLSSVRWPSPGRRENLAQQVASFPHPRSGSFPDPEVLRANIVQTVHGRSATTHRSRLSNYAEGILSGAYGHGSQHPPKIYPRERRLWFYLRQMPVQWIPQVPIGGRRMDLFCPEPKTCVEIDGTSHLSERSRADDACRDQELKRMQISTIRVTNGEVDADPIAVAERIGRQLAKRKNGPLLRGWRCSPLQYSPYLPPSLSYLGGTSAV</sequence>
<dbReference type="Gene3D" id="3.40.960.10">
    <property type="entry name" value="VSR Endonuclease"/>
    <property type="match status" value="1"/>
</dbReference>
<dbReference type="InterPro" id="IPR047216">
    <property type="entry name" value="Endonuclease_DUF559_bact"/>
</dbReference>
<dbReference type="InterPro" id="IPR011335">
    <property type="entry name" value="Restrct_endonuc-II-like"/>
</dbReference>
<protein>
    <submittedName>
        <fullName evidence="2">Very-short-patch-repair endonuclease</fullName>
    </submittedName>
</protein>
<proteinExistence type="predicted"/>
<keyword evidence="2" id="KW-0255">Endonuclease</keyword>
<name>A0A0S4QYH8_9ACTN</name>
<dbReference type="GO" id="GO:0004519">
    <property type="term" value="F:endonuclease activity"/>
    <property type="evidence" value="ECO:0007669"/>
    <property type="project" value="UniProtKB-KW"/>
</dbReference>
<feature type="domain" description="DUF559" evidence="1">
    <location>
        <begin position="161"/>
        <end position="251"/>
    </location>
</feature>